<dbReference type="PANTHER" id="PTHR11113">
    <property type="entry name" value="N-ACETYLGLUCOSAMINE-6-PHOSPHATE DEACETYLASE"/>
    <property type="match status" value="1"/>
</dbReference>
<evidence type="ECO:0000313" key="10">
    <source>
        <dbReference type="EMBL" id="CAA9556844.1"/>
    </source>
</evidence>
<dbReference type="GO" id="GO:0006046">
    <property type="term" value="P:N-acetylglucosamine catabolic process"/>
    <property type="evidence" value="ECO:0007669"/>
    <property type="project" value="TreeGrafter"/>
</dbReference>
<evidence type="ECO:0000256" key="7">
    <source>
        <dbReference type="PIRSR" id="PIRSR038994-2"/>
    </source>
</evidence>
<accession>A0A6J4UUW1</accession>
<feature type="binding site" evidence="7">
    <location>
        <position position="192"/>
    </location>
    <ligand>
        <name>substrate</name>
    </ligand>
</feature>
<feature type="binding site" evidence="7">
    <location>
        <position position="107"/>
    </location>
    <ligand>
        <name>substrate</name>
    </ligand>
</feature>
<dbReference type="InterPro" id="IPR011059">
    <property type="entry name" value="Metal-dep_hydrolase_composite"/>
</dbReference>
<sequence>MQRKLVSDGSLPAEVVDAAIISPGMIDLQVNGAIGHEVRDRPADVDAISTWLPNTGVSAWLPTIVTADEALYSRVFQAWSEIDVAVGAMPLGLHLEGPFLSAARKGAHQLRYIEAATDALFDSWLEQESIALVTLAPEREGGHRRIRHLVERGVVVSLGHTDATSEQFREGVDLGATKATHLFNAMSPVHHRDPGAMVAAMLDDRLSAGIIPDGVHAHPDMIRLAIRTKGVDRMIVVSDMMTATGLGPGTYALSGQSVRVDNISARLEDGTLAGSILTMDEAIRNLVEWGEVTPAQALHMATTVPARVLRDTTRGEIVPGRRADLTLWNDDLTVSETLIGGRRFPTREGA</sequence>
<feature type="binding site" evidence="8">
    <location>
        <position position="96"/>
    </location>
    <ligand>
        <name>Zn(2+)</name>
        <dbReference type="ChEBI" id="CHEBI:29105"/>
    </ligand>
</feature>
<evidence type="ECO:0000256" key="2">
    <source>
        <dbReference type="ARBA" id="ARBA00022723"/>
    </source>
</evidence>
<proteinExistence type="inferred from homology"/>
<reference evidence="10" key="1">
    <citation type="submission" date="2020-02" db="EMBL/GenBank/DDBJ databases">
        <authorList>
            <person name="Meier V. D."/>
        </authorList>
    </citation>
    <scope>NUCLEOTIDE SEQUENCE</scope>
    <source>
        <strain evidence="10">AVDCRST_MAG43</strain>
    </source>
</reference>
<evidence type="ECO:0000256" key="8">
    <source>
        <dbReference type="PIRSR" id="PIRSR038994-3"/>
    </source>
</evidence>
<dbReference type="CDD" id="cd00854">
    <property type="entry name" value="NagA"/>
    <property type="match status" value="1"/>
</dbReference>
<dbReference type="Gene3D" id="3.20.20.140">
    <property type="entry name" value="Metal-dependent hydrolases"/>
    <property type="match status" value="1"/>
</dbReference>
<gene>
    <name evidence="10" type="ORF">AVDCRST_MAG43-1535</name>
</gene>
<evidence type="ECO:0000256" key="1">
    <source>
        <dbReference type="ARBA" id="ARBA00010716"/>
    </source>
</evidence>
<feature type="active site" description="Proton donor/acceptor" evidence="6">
    <location>
        <position position="239"/>
    </location>
</feature>
<dbReference type="PANTHER" id="PTHR11113:SF14">
    <property type="entry name" value="N-ACETYLGLUCOSAMINE-6-PHOSPHATE DEACETYLASE"/>
    <property type="match status" value="1"/>
</dbReference>
<comment type="similarity">
    <text evidence="1 5">Belongs to the metallo-dependent hydrolases superfamily. NagA family.</text>
</comment>
<dbReference type="EMBL" id="CADCWI010000081">
    <property type="protein sequence ID" value="CAA9556844.1"/>
    <property type="molecule type" value="Genomic_DNA"/>
</dbReference>
<feature type="binding site" evidence="8">
    <location>
        <position position="181"/>
    </location>
    <ligand>
        <name>Zn(2+)</name>
        <dbReference type="ChEBI" id="CHEBI:29105"/>
    </ligand>
</feature>
<feature type="binding site" evidence="7">
    <location>
        <begin position="184"/>
        <end position="185"/>
    </location>
    <ligand>
        <name>substrate</name>
    </ligand>
</feature>
<dbReference type="EC" id="3.5.1.25" evidence="10"/>
<comment type="cofactor">
    <cofactor evidence="8">
        <name>a divalent metal cation</name>
        <dbReference type="ChEBI" id="CHEBI:60240"/>
    </cofactor>
    <text evidence="8">Binds 1 divalent metal cation per subunit.</text>
</comment>
<dbReference type="AlphaFoldDB" id="A0A6J4UUW1"/>
<feature type="binding site" evidence="7">
    <location>
        <position position="216"/>
    </location>
    <ligand>
        <name>substrate</name>
    </ligand>
</feature>
<dbReference type="Pfam" id="PF01979">
    <property type="entry name" value="Amidohydro_1"/>
    <property type="match status" value="1"/>
</dbReference>
<evidence type="ECO:0000259" key="9">
    <source>
        <dbReference type="Pfam" id="PF01979"/>
    </source>
</evidence>
<keyword evidence="2 8" id="KW-0479">Metal-binding</keyword>
<dbReference type="PIRSF" id="PIRSF038994">
    <property type="entry name" value="NagA"/>
    <property type="match status" value="1"/>
</dbReference>
<dbReference type="InterPro" id="IPR006680">
    <property type="entry name" value="Amidohydro-rel"/>
</dbReference>
<protein>
    <submittedName>
        <fullName evidence="10">N-acetylglucosamine-6-phosphate deacetylase</fullName>
        <ecNumber evidence="10">3.5.1.25</ecNumber>
    </submittedName>
</protein>
<dbReference type="Gene3D" id="2.30.40.10">
    <property type="entry name" value="Urease, subunit C, domain 1"/>
    <property type="match status" value="1"/>
</dbReference>
<feature type="domain" description="Amidohydrolase-related" evidence="9">
    <location>
        <begin position="21"/>
        <end position="342"/>
    </location>
</feature>
<dbReference type="NCBIfam" id="TIGR00221">
    <property type="entry name" value="nagA"/>
    <property type="match status" value="1"/>
</dbReference>
<feature type="binding site" evidence="7">
    <location>
        <begin position="272"/>
        <end position="274"/>
    </location>
    <ligand>
        <name>substrate</name>
    </ligand>
</feature>
<dbReference type="GO" id="GO:0008448">
    <property type="term" value="F:N-acetylglucosamine-6-phosphate deacetylase activity"/>
    <property type="evidence" value="ECO:0007669"/>
    <property type="project" value="UniProtKB-EC"/>
</dbReference>
<keyword evidence="3 5" id="KW-0378">Hydrolase</keyword>
<name>A0A6J4UUW1_9BACT</name>
<evidence type="ECO:0000256" key="6">
    <source>
        <dbReference type="PIRSR" id="PIRSR038994-1"/>
    </source>
</evidence>
<organism evidence="10">
    <name type="scientific">uncultured Thermomicrobiales bacterium</name>
    <dbReference type="NCBI Taxonomy" id="1645740"/>
    <lineage>
        <taxon>Bacteria</taxon>
        <taxon>Pseudomonadati</taxon>
        <taxon>Thermomicrobiota</taxon>
        <taxon>Thermomicrobia</taxon>
        <taxon>Thermomicrobiales</taxon>
        <taxon>environmental samples</taxon>
    </lineage>
</organism>
<evidence type="ECO:0000256" key="3">
    <source>
        <dbReference type="ARBA" id="ARBA00022801"/>
    </source>
</evidence>
<dbReference type="SUPFAM" id="SSF51556">
    <property type="entry name" value="Metallo-dependent hydrolases"/>
    <property type="match status" value="1"/>
</dbReference>
<dbReference type="InterPro" id="IPR003764">
    <property type="entry name" value="GlcNAc_6-P_deAcase"/>
</dbReference>
<dbReference type="InterPro" id="IPR032466">
    <property type="entry name" value="Metal_Hydrolase"/>
</dbReference>
<keyword evidence="4 5" id="KW-0119">Carbohydrate metabolism</keyword>
<dbReference type="GO" id="GO:0046872">
    <property type="term" value="F:metal ion binding"/>
    <property type="evidence" value="ECO:0007669"/>
    <property type="project" value="UniProtKB-KW"/>
</dbReference>
<evidence type="ECO:0000256" key="5">
    <source>
        <dbReference type="PIRNR" id="PIRNR038994"/>
    </source>
</evidence>
<evidence type="ECO:0000256" key="4">
    <source>
        <dbReference type="ARBA" id="ARBA00023277"/>
    </source>
</evidence>
<feature type="binding site" evidence="8">
    <location>
        <position position="160"/>
    </location>
    <ligand>
        <name>Zn(2+)</name>
        <dbReference type="ChEBI" id="CHEBI:29105"/>
    </ligand>
</feature>
<dbReference type="SUPFAM" id="SSF51338">
    <property type="entry name" value="Composite domain of metallo-dependent hydrolases"/>
    <property type="match status" value="1"/>
</dbReference>